<protein>
    <submittedName>
        <fullName evidence="3">SDR family oxidoreductase</fullName>
    </submittedName>
</protein>
<dbReference type="EMBL" id="CP049865">
    <property type="protein sequence ID" value="QIK72085.1"/>
    <property type="molecule type" value="Genomic_DNA"/>
</dbReference>
<dbReference type="GO" id="GO:0016614">
    <property type="term" value="F:oxidoreductase activity, acting on CH-OH group of donors"/>
    <property type="evidence" value="ECO:0007669"/>
    <property type="project" value="UniProtKB-ARBA"/>
</dbReference>
<dbReference type="PANTHER" id="PTHR48107">
    <property type="entry name" value="NADPH-DEPENDENT ALDEHYDE REDUCTASE-LIKE PROTEIN, CHLOROPLASTIC-RELATED"/>
    <property type="match status" value="1"/>
</dbReference>
<dbReference type="InterPro" id="IPR002347">
    <property type="entry name" value="SDR_fam"/>
</dbReference>
<organism evidence="3 4">
    <name type="scientific">Propioniciclava coleopterorum</name>
    <dbReference type="NCBI Taxonomy" id="2714937"/>
    <lineage>
        <taxon>Bacteria</taxon>
        <taxon>Bacillati</taxon>
        <taxon>Actinomycetota</taxon>
        <taxon>Actinomycetes</taxon>
        <taxon>Propionibacteriales</taxon>
        <taxon>Propionibacteriaceae</taxon>
        <taxon>Propioniciclava</taxon>
    </lineage>
</organism>
<keyword evidence="2" id="KW-0560">Oxidoreductase</keyword>
<evidence type="ECO:0000313" key="4">
    <source>
        <dbReference type="Proteomes" id="UP000501058"/>
    </source>
</evidence>
<dbReference type="AlphaFoldDB" id="A0A6G7Y5J5"/>
<dbReference type="InterPro" id="IPR036291">
    <property type="entry name" value="NAD(P)-bd_dom_sf"/>
</dbReference>
<dbReference type="PRINTS" id="PR00081">
    <property type="entry name" value="GDHRDH"/>
</dbReference>
<comment type="similarity">
    <text evidence="1">Belongs to the short-chain dehydrogenases/reductases (SDR) family.</text>
</comment>
<evidence type="ECO:0000256" key="2">
    <source>
        <dbReference type="ARBA" id="ARBA00023002"/>
    </source>
</evidence>
<dbReference type="PANTHER" id="PTHR48107:SF7">
    <property type="entry name" value="RE15974P"/>
    <property type="match status" value="1"/>
</dbReference>
<dbReference type="InterPro" id="IPR020904">
    <property type="entry name" value="Sc_DH/Rdtase_CS"/>
</dbReference>
<keyword evidence="4" id="KW-1185">Reference proteome</keyword>
<dbReference type="NCBIfam" id="NF009389">
    <property type="entry name" value="PRK12748.1"/>
    <property type="match status" value="1"/>
</dbReference>
<evidence type="ECO:0000313" key="3">
    <source>
        <dbReference type="EMBL" id="QIK72085.1"/>
    </source>
</evidence>
<sequence>MREDGRMSTPLTERRVALVTGVSRRGGIGFAIASRLAALGFDLALTHYAPHDEGLPWGGDDVAAVVAGIEAQLLPGRRVVDLSADLADPDAPARVVAFARERLGHVDALVANHARSGGDGPLLASTAAMLDGHWAVNARSALLLAKEVAAQHDGRPGGRIVFLTSGQQLGPMPDEVCYAAAKAALAGITPTIAHELAPRGITVNCVNPGPVDSDSYVDAALRERLKDSFPFGRWGEPDDPARLIAFLVGDDGRWITGQVINTEGGFIR</sequence>
<reference evidence="3 4" key="1">
    <citation type="submission" date="2020-03" db="EMBL/GenBank/DDBJ databases">
        <title>Propioniciclava sp. nov., isolated from Hydrophilus acuminatus.</title>
        <authorList>
            <person name="Hyun D.-W."/>
            <person name="Bae J.-W."/>
        </authorList>
    </citation>
    <scope>NUCLEOTIDE SEQUENCE [LARGE SCALE GENOMIC DNA]</scope>
    <source>
        <strain evidence="3 4">HDW11</strain>
    </source>
</reference>
<dbReference type="PROSITE" id="PS00061">
    <property type="entry name" value="ADH_SHORT"/>
    <property type="match status" value="1"/>
</dbReference>
<dbReference type="Pfam" id="PF13561">
    <property type="entry name" value="adh_short_C2"/>
    <property type="match status" value="1"/>
</dbReference>
<name>A0A6G7Y5J5_9ACTN</name>
<accession>A0A6G7Y5J5</accession>
<evidence type="ECO:0000256" key="1">
    <source>
        <dbReference type="ARBA" id="ARBA00006484"/>
    </source>
</evidence>
<dbReference type="SUPFAM" id="SSF51735">
    <property type="entry name" value="NAD(P)-binding Rossmann-fold domains"/>
    <property type="match status" value="1"/>
</dbReference>
<gene>
    <name evidence="3" type="ORF">G7070_07145</name>
</gene>
<dbReference type="KEGG" id="prv:G7070_07145"/>
<proteinExistence type="inferred from homology"/>
<dbReference type="Gene3D" id="3.40.50.720">
    <property type="entry name" value="NAD(P)-binding Rossmann-like Domain"/>
    <property type="match status" value="1"/>
</dbReference>
<dbReference type="Proteomes" id="UP000501058">
    <property type="component" value="Chromosome"/>
</dbReference>